<dbReference type="InterPro" id="IPR027417">
    <property type="entry name" value="P-loop_NTPase"/>
</dbReference>
<keyword evidence="6" id="KW-0808">Transferase</keyword>
<evidence type="ECO:0000256" key="2">
    <source>
        <dbReference type="ARBA" id="ARBA00009719"/>
    </source>
</evidence>
<dbReference type="Proteomes" id="UP000241848">
    <property type="component" value="Unassembled WGS sequence"/>
</dbReference>
<keyword evidence="4" id="KW-0602">Photosynthesis</keyword>
<reference evidence="13 14" key="1">
    <citation type="journal article" date="2014" name="BMC Genomics">
        <title>Comparison of environmental and isolate Sulfobacillus genomes reveals diverse carbon, sulfur, nitrogen, and hydrogen metabolisms.</title>
        <authorList>
            <person name="Justice N.B."/>
            <person name="Norman A."/>
            <person name="Brown C.T."/>
            <person name="Singh A."/>
            <person name="Thomas B.C."/>
            <person name="Banfield J.F."/>
        </authorList>
    </citation>
    <scope>NUCLEOTIDE SEQUENCE [LARGE SCALE GENOMIC DNA]</scope>
    <source>
        <strain evidence="13">AMDSBA3</strain>
    </source>
</reference>
<dbReference type="GO" id="GO:0005524">
    <property type="term" value="F:ATP binding"/>
    <property type="evidence" value="ECO:0007669"/>
    <property type="project" value="UniProtKB-KW"/>
</dbReference>
<dbReference type="InterPro" id="IPR006082">
    <property type="entry name" value="PRK"/>
</dbReference>
<protein>
    <recommendedName>
        <fullName evidence="3">phosphoribulokinase</fullName>
        <ecNumber evidence="3">2.7.1.19</ecNumber>
    </recommendedName>
    <alternativeName>
        <fullName evidence="10">Phosphopentokinase</fullName>
    </alternativeName>
</protein>
<evidence type="ECO:0000256" key="9">
    <source>
        <dbReference type="ARBA" id="ARBA00022840"/>
    </source>
</evidence>
<dbReference type="NCBIfam" id="NF005655">
    <property type="entry name" value="PRK07429.1"/>
    <property type="match status" value="1"/>
</dbReference>
<dbReference type="EMBL" id="PXYV01000021">
    <property type="protein sequence ID" value="PSR22173.1"/>
    <property type="molecule type" value="Genomic_DNA"/>
</dbReference>
<evidence type="ECO:0000256" key="10">
    <source>
        <dbReference type="ARBA" id="ARBA00031382"/>
    </source>
</evidence>
<evidence type="ECO:0000313" key="13">
    <source>
        <dbReference type="EMBL" id="PSR22173.1"/>
    </source>
</evidence>
<dbReference type="PANTHER" id="PTHR10285">
    <property type="entry name" value="URIDINE KINASE"/>
    <property type="match status" value="1"/>
</dbReference>
<comment type="caution">
    <text evidence="13">The sequence shown here is derived from an EMBL/GenBank/DDBJ whole genome shotgun (WGS) entry which is preliminary data.</text>
</comment>
<evidence type="ECO:0000256" key="4">
    <source>
        <dbReference type="ARBA" id="ARBA00022531"/>
    </source>
</evidence>
<evidence type="ECO:0000256" key="8">
    <source>
        <dbReference type="ARBA" id="ARBA00022777"/>
    </source>
</evidence>
<proteinExistence type="inferred from homology"/>
<evidence type="ECO:0000256" key="6">
    <source>
        <dbReference type="ARBA" id="ARBA00022679"/>
    </source>
</evidence>
<dbReference type="EC" id="2.7.1.19" evidence="3"/>
<dbReference type="PRINTS" id="PR00478">
    <property type="entry name" value="PHRIBLKINASE"/>
</dbReference>
<dbReference type="Gene3D" id="3.40.50.300">
    <property type="entry name" value="P-loop containing nucleotide triphosphate hydrolases"/>
    <property type="match status" value="1"/>
</dbReference>
<dbReference type="AlphaFoldDB" id="A0A2T2WIV7"/>
<evidence type="ECO:0000256" key="11">
    <source>
        <dbReference type="ARBA" id="ARBA00047663"/>
    </source>
</evidence>
<evidence type="ECO:0000259" key="12">
    <source>
        <dbReference type="Pfam" id="PF00485"/>
    </source>
</evidence>
<dbReference type="Pfam" id="PF00485">
    <property type="entry name" value="PRK"/>
    <property type="match status" value="1"/>
</dbReference>
<name>A0A2T2WIV7_9FIRM</name>
<dbReference type="GO" id="GO:0019253">
    <property type="term" value="P:reductive pentose-phosphate cycle"/>
    <property type="evidence" value="ECO:0007669"/>
    <property type="project" value="UniProtKB-KW"/>
</dbReference>
<comment type="catalytic activity">
    <reaction evidence="11">
        <text>D-ribulose 5-phosphate + ATP = D-ribulose 1,5-bisphosphate + ADP + H(+)</text>
        <dbReference type="Rhea" id="RHEA:19365"/>
        <dbReference type="ChEBI" id="CHEBI:15378"/>
        <dbReference type="ChEBI" id="CHEBI:30616"/>
        <dbReference type="ChEBI" id="CHEBI:57870"/>
        <dbReference type="ChEBI" id="CHEBI:58121"/>
        <dbReference type="ChEBI" id="CHEBI:456216"/>
        <dbReference type="EC" id="2.7.1.19"/>
    </reaction>
</comment>
<keyword evidence="5" id="KW-0113">Calvin cycle</keyword>
<keyword evidence="8 13" id="KW-0418">Kinase</keyword>
<gene>
    <name evidence="13" type="ORF">C7B45_08085</name>
</gene>
<evidence type="ECO:0000256" key="5">
    <source>
        <dbReference type="ARBA" id="ARBA00022567"/>
    </source>
</evidence>
<comment type="similarity">
    <text evidence="2">Belongs to the phosphoribulokinase family.</text>
</comment>
<evidence type="ECO:0000256" key="3">
    <source>
        <dbReference type="ARBA" id="ARBA00012042"/>
    </source>
</evidence>
<accession>A0A2T2WIV7</accession>
<keyword evidence="9" id="KW-0067">ATP-binding</keyword>
<dbReference type="SUPFAM" id="SSF52540">
    <property type="entry name" value="P-loop containing nucleoside triphosphate hydrolases"/>
    <property type="match status" value="1"/>
</dbReference>
<comment type="pathway">
    <text evidence="1">Carbohydrate biosynthesis; Calvin cycle.</text>
</comment>
<dbReference type="GO" id="GO:0008974">
    <property type="term" value="F:phosphoribulokinase activity"/>
    <property type="evidence" value="ECO:0007669"/>
    <property type="project" value="UniProtKB-EC"/>
</dbReference>
<organism evidence="13 14">
    <name type="scientific">Sulfobacillus acidophilus</name>
    <dbReference type="NCBI Taxonomy" id="53633"/>
    <lineage>
        <taxon>Bacteria</taxon>
        <taxon>Bacillati</taxon>
        <taxon>Bacillota</taxon>
        <taxon>Clostridia</taxon>
        <taxon>Eubacteriales</taxon>
        <taxon>Clostridiales Family XVII. Incertae Sedis</taxon>
        <taxon>Sulfobacillus</taxon>
    </lineage>
</organism>
<feature type="domain" description="Phosphoribulokinase/uridine kinase" evidence="12">
    <location>
        <begin position="10"/>
        <end position="191"/>
    </location>
</feature>
<keyword evidence="7" id="KW-0547">Nucleotide-binding</keyword>
<sequence>MMTERQSVMVGICGDSGAGKSTYAEALRQLLGPERVSVIALDDYHSLDRKERERVGVTALHPYKANNLGLLVDHVWSLRRGEAIVKPVYDHRTGTFASPVVVQPHDIVILEGLHVLYLERLRSALDLRLYFDTDADLRAQWKIRRDAGVRGYTPAAVLAEIERRRPDVERYIEPQKGFADVVIHYTRDHETPPTDENPEPIRVRFAERLTGSKRRLVKWLALAGSLGLVQSTHFRDEITGHEMEIASLTGTTKVDALDSLIEMVSDRHLLSEYVARNLTAIQYDPVSVSRILIASMISLLEIHADGAPLLAGHRPHG</sequence>
<evidence type="ECO:0000256" key="7">
    <source>
        <dbReference type="ARBA" id="ARBA00022741"/>
    </source>
</evidence>
<dbReference type="InterPro" id="IPR006083">
    <property type="entry name" value="PRK/URK"/>
</dbReference>
<evidence type="ECO:0000256" key="1">
    <source>
        <dbReference type="ARBA" id="ARBA00005215"/>
    </source>
</evidence>
<evidence type="ECO:0000313" key="14">
    <source>
        <dbReference type="Proteomes" id="UP000241848"/>
    </source>
</evidence>